<dbReference type="AlphaFoldDB" id="A0A3S3P3X3"/>
<evidence type="ECO:0000313" key="3">
    <source>
        <dbReference type="Proteomes" id="UP000285301"/>
    </source>
</evidence>
<dbReference type="EMBL" id="NCKU01011640">
    <property type="protein sequence ID" value="RWS00373.1"/>
    <property type="molecule type" value="Genomic_DNA"/>
</dbReference>
<accession>A0A3S3P3X3</accession>
<dbReference type="Pfam" id="PF05347">
    <property type="entry name" value="Complex1_LYR"/>
    <property type="match status" value="1"/>
</dbReference>
<name>A0A3S3P3X3_9ACAR</name>
<gene>
    <name evidence="2" type="ORF">B4U79_07380</name>
</gene>
<protein>
    <recommendedName>
        <fullName evidence="1">Complex 1 LYR protein domain-containing protein</fullName>
    </recommendedName>
</protein>
<organism evidence="2 3">
    <name type="scientific">Dinothrombium tinctorium</name>
    <dbReference type="NCBI Taxonomy" id="1965070"/>
    <lineage>
        <taxon>Eukaryota</taxon>
        <taxon>Metazoa</taxon>
        <taxon>Ecdysozoa</taxon>
        <taxon>Arthropoda</taxon>
        <taxon>Chelicerata</taxon>
        <taxon>Arachnida</taxon>
        <taxon>Acari</taxon>
        <taxon>Acariformes</taxon>
        <taxon>Trombidiformes</taxon>
        <taxon>Prostigmata</taxon>
        <taxon>Anystina</taxon>
        <taxon>Parasitengona</taxon>
        <taxon>Trombidioidea</taxon>
        <taxon>Trombidiidae</taxon>
        <taxon>Dinothrombium</taxon>
    </lineage>
</organism>
<dbReference type="OrthoDB" id="277888at2759"/>
<dbReference type="InterPro" id="IPR008011">
    <property type="entry name" value="Complex1_LYR_dom"/>
</dbReference>
<comment type="caution">
    <text evidence="2">The sequence shown here is derived from an EMBL/GenBank/DDBJ whole genome shotgun (WGS) entry which is preliminary data.</text>
</comment>
<evidence type="ECO:0000259" key="1">
    <source>
        <dbReference type="Pfam" id="PF05347"/>
    </source>
</evidence>
<evidence type="ECO:0000313" key="2">
    <source>
        <dbReference type="EMBL" id="RWS00373.1"/>
    </source>
</evidence>
<feature type="domain" description="Complex 1 LYR protein" evidence="1">
    <location>
        <begin position="6"/>
        <end position="55"/>
    </location>
</feature>
<reference evidence="2 3" key="1">
    <citation type="journal article" date="2018" name="Gigascience">
        <title>Genomes of trombidid mites reveal novel predicted allergens and laterally-transferred genes associated with secondary metabolism.</title>
        <authorList>
            <person name="Dong X."/>
            <person name="Chaisiri K."/>
            <person name="Xia D."/>
            <person name="Armstrong S.D."/>
            <person name="Fang Y."/>
            <person name="Donnelly M.J."/>
            <person name="Kadowaki T."/>
            <person name="McGarry J.W."/>
            <person name="Darby A.C."/>
            <person name="Makepeace B.L."/>
        </authorList>
    </citation>
    <scope>NUCLEOTIDE SEQUENCE [LARGE SCALE GENOMIC DNA]</scope>
    <source>
        <strain evidence="2">UoL-WK</strain>
    </source>
</reference>
<sequence length="66" mass="8217">MAIGKREVLNLYKQLIRYSNTLRFTDKTFYLQKVRKEFEKNRTLVDASEVDFYYQVYLPVLRYHRF</sequence>
<proteinExistence type="predicted"/>
<dbReference type="Proteomes" id="UP000285301">
    <property type="component" value="Unassembled WGS sequence"/>
</dbReference>
<keyword evidence="3" id="KW-1185">Reference proteome</keyword>